<dbReference type="SMART" id="SM00671">
    <property type="entry name" value="SEL1"/>
    <property type="match status" value="8"/>
</dbReference>
<comment type="caution">
    <text evidence="4">The sequence shown here is derived from an EMBL/GenBank/DDBJ whole genome shotgun (WGS) entry which is preliminary data.</text>
</comment>
<reference evidence="4" key="1">
    <citation type="submission" date="2021-02" db="EMBL/GenBank/DDBJ databases">
        <authorList>
            <person name="Nowell W R."/>
        </authorList>
    </citation>
    <scope>NUCLEOTIDE SEQUENCE</scope>
</reference>
<dbReference type="InterPro" id="IPR019734">
    <property type="entry name" value="TPR_rpt"/>
</dbReference>
<dbReference type="Pfam" id="PF00515">
    <property type="entry name" value="TPR_1"/>
    <property type="match status" value="1"/>
</dbReference>
<dbReference type="Proteomes" id="UP000663852">
    <property type="component" value="Unassembled WGS sequence"/>
</dbReference>
<feature type="repeat" description="TPR" evidence="3">
    <location>
        <begin position="513"/>
        <end position="546"/>
    </location>
</feature>
<evidence type="ECO:0000256" key="1">
    <source>
        <dbReference type="ARBA" id="ARBA00022737"/>
    </source>
</evidence>
<feature type="repeat" description="TPR" evidence="3">
    <location>
        <begin position="597"/>
        <end position="630"/>
    </location>
</feature>
<organism evidence="4 5">
    <name type="scientific">Adineta ricciae</name>
    <name type="common">Rotifer</name>
    <dbReference type="NCBI Taxonomy" id="249248"/>
    <lineage>
        <taxon>Eukaryota</taxon>
        <taxon>Metazoa</taxon>
        <taxon>Spiralia</taxon>
        <taxon>Gnathifera</taxon>
        <taxon>Rotifera</taxon>
        <taxon>Eurotatoria</taxon>
        <taxon>Bdelloidea</taxon>
        <taxon>Adinetida</taxon>
        <taxon>Adinetidae</taxon>
        <taxon>Adineta</taxon>
    </lineage>
</organism>
<dbReference type="Gene3D" id="3.90.176.10">
    <property type="entry name" value="Toxin ADP-ribosyltransferase, Chain A, domain 1"/>
    <property type="match status" value="1"/>
</dbReference>
<dbReference type="EMBL" id="CAJNOJ010000128">
    <property type="protein sequence ID" value="CAF1166124.1"/>
    <property type="molecule type" value="Genomic_DNA"/>
</dbReference>
<name>A0A814TSA0_ADIRI</name>
<dbReference type="Pfam" id="PF13424">
    <property type="entry name" value="TPR_12"/>
    <property type="match status" value="4"/>
</dbReference>
<dbReference type="Gene3D" id="1.25.40.10">
    <property type="entry name" value="Tetratricopeptide repeat domain"/>
    <property type="match status" value="4"/>
</dbReference>
<feature type="repeat" description="TPR" evidence="3">
    <location>
        <begin position="681"/>
        <end position="714"/>
    </location>
</feature>
<evidence type="ECO:0000313" key="5">
    <source>
        <dbReference type="Proteomes" id="UP000663852"/>
    </source>
</evidence>
<feature type="repeat" description="TPR" evidence="3">
    <location>
        <begin position="765"/>
        <end position="798"/>
    </location>
</feature>
<feature type="repeat" description="TPR" evidence="3">
    <location>
        <begin position="807"/>
        <end position="840"/>
    </location>
</feature>
<dbReference type="PROSITE" id="PS50005">
    <property type="entry name" value="TPR"/>
    <property type="match status" value="9"/>
</dbReference>
<keyword evidence="2 3" id="KW-0802">TPR repeat</keyword>
<dbReference type="InterPro" id="IPR006597">
    <property type="entry name" value="Sel1-like"/>
</dbReference>
<dbReference type="OrthoDB" id="626167at2759"/>
<proteinExistence type="predicted"/>
<dbReference type="SUPFAM" id="SSF56399">
    <property type="entry name" value="ADP-ribosylation"/>
    <property type="match status" value="1"/>
</dbReference>
<protein>
    <submittedName>
        <fullName evidence="4">Uncharacterized protein</fullName>
    </submittedName>
</protein>
<feature type="repeat" description="TPR" evidence="3">
    <location>
        <begin position="555"/>
        <end position="588"/>
    </location>
</feature>
<dbReference type="PRINTS" id="PR00381">
    <property type="entry name" value="KINESINLIGHT"/>
</dbReference>
<dbReference type="PANTHER" id="PTHR45641">
    <property type="entry name" value="TETRATRICOPEPTIDE REPEAT PROTEIN (AFU_ORTHOLOGUE AFUA_6G03870)"/>
    <property type="match status" value="1"/>
</dbReference>
<dbReference type="Pfam" id="PF13374">
    <property type="entry name" value="TPR_10"/>
    <property type="match status" value="1"/>
</dbReference>
<evidence type="ECO:0000313" key="4">
    <source>
        <dbReference type="EMBL" id="CAF1166124.1"/>
    </source>
</evidence>
<gene>
    <name evidence="4" type="ORF">EDS130_LOCUS23424</name>
</gene>
<evidence type="ECO:0000256" key="2">
    <source>
        <dbReference type="ARBA" id="ARBA00022803"/>
    </source>
</evidence>
<feature type="repeat" description="TPR" evidence="3">
    <location>
        <begin position="471"/>
        <end position="504"/>
    </location>
</feature>
<dbReference type="AlphaFoldDB" id="A0A814TSA0"/>
<dbReference type="SUPFAM" id="SSF48452">
    <property type="entry name" value="TPR-like"/>
    <property type="match status" value="3"/>
</dbReference>
<dbReference type="PANTHER" id="PTHR45641:SF1">
    <property type="entry name" value="AAA+ ATPASE DOMAIN-CONTAINING PROTEIN"/>
    <property type="match status" value="1"/>
</dbReference>
<dbReference type="SMART" id="SM00028">
    <property type="entry name" value="TPR"/>
    <property type="match status" value="11"/>
</dbReference>
<dbReference type="PROSITE" id="PS50293">
    <property type="entry name" value="TPR_REGION"/>
    <property type="match status" value="8"/>
</dbReference>
<accession>A0A814TSA0</accession>
<dbReference type="InterPro" id="IPR011990">
    <property type="entry name" value="TPR-like_helical_dom_sf"/>
</dbReference>
<feature type="repeat" description="TPR" evidence="3">
    <location>
        <begin position="639"/>
        <end position="672"/>
    </location>
</feature>
<keyword evidence="1" id="KW-0677">Repeat</keyword>
<sequence length="871" mass="99982">MQDVVVIWLDNQIDHNNPDCQLTIAQLEHITDNISTFTDNDECVEYILNCNDHQVYLIVSGALGQYLVRCIHDIPLLHSIFIFCQNKSYHEQWARHWNKIKDVFTDITSLCQAIQNTFPQDEPTITPISFVPSGKRLDLLNPSFMYTQLFKEILLTIEFEDKHIEEFVRHHPGLITLDGTHSNDVKQSVRDYRAKEPIWWYTRGNSMHSMLNNALRIMDVDVLVRLGFFVTDLHRNIEQLHKEQFVNTPWSSRVFTVYRGQGLFHTDFGELKNTIGGLMSFNSFFSTSMQRDVSLSYAKSNADDPKLVGILFTIEVDSSRSTTPFASIGNYGSFLQENEVLFSMHTVFRIHHIKVISTDRPLYEVNISLTLDSDEELRTLTDHIRRETRLDGRGWTRLGQLLIQLGQHDKTENIYDILLNQTSDDSDEGLIYYQLGHIRYNQGLFQEATTFYAKSLVPLEKSVPANYPNIAASYNSIGSVYVSIGDYRKALEYYEEALSIEQQSLPANHPSIATSYNNIGSVYVSMGDYRKALEYYEKALSIRQQSLPANHPDLATSYNNIGSAYYRMSDYRKALEYYGKALSIRQQSLPANHPDLATSYNNIGSAYYRMSDYRKALEYYEKALSIEQQSLPANHPSIATSYNNIGSVYVSMGDYRKALEYYEKALSIEQESLPANHPSIATSYNNIGSAYDSMGDYRKALEYYEKALSIRQQSLPANHPDLATSYNNIGSAYYRMSDYRKALEYYEKALSIRQQSLPANHPSIATSYNNIGFAYDSMGDYRKALEYYEKALSIQQQSLPANHPSIATSYNNIGLVYDSIGDYPKAHFYCERAVQIAKCSMSPNHPQLLTFERNLERVDNKLRRSSFRAIK</sequence>
<feature type="repeat" description="TPR" evidence="3">
    <location>
        <begin position="723"/>
        <end position="756"/>
    </location>
</feature>
<evidence type="ECO:0000256" key="3">
    <source>
        <dbReference type="PROSITE-ProRule" id="PRU00339"/>
    </source>
</evidence>